<dbReference type="HOGENOM" id="CLU_456179_0_0_7"/>
<evidence type="ECO:0000313" key="3">
    <source>
        <dbReference type="EMBL" id="ACY18415.1"/>
    </source>
</evidence>
<evidence type="ECO:0000256" key="1">
    <source>
        <dbReference type="ARBA" id="ARBA00023002"/>
    </source>
</evidence>
<dbReference type="Gene3D" id="3.40.30.20">
    <property type="match status" value="1"/>
</dbReference>
<dbReference type="PROSITE" id="PS51257">
    <property type="entry name" value="PROKAR_LIPOPROTEIN"/>
    <property type="match status" value="1"/>
</dbReference>
<proteinExistence type="predicted"/>
<keyword evidence="1" id="KW-0560">Oxidoreductase</keyword>
<dbReference type="GO" id="GO:0016491">
    <property type="term" value="F:oxidoreductase activity"/>
    <property type="evidence" value="ECO:0007669"/>
    <property type="project" value="UniProtKB-KW"/>
</dbReference>
<name>D0LJQ8_HALO1</name>
<dbReference type="AlphaFoldDB" id="D0LJQ8"/>
<dbReference type="InterPro" id="IPR038220">
    <property type="entry name" value="PHOX_C_sf"/>
</dbReference>
<reference evidence="3 4" key="1">
    <citation type="journal article" date="2010" name="Stand. Genomic Sci.">
        <title>Complete genome sequence of Haliangium ochraceum type strain (SMP-2).</title>
        <authorList>
            <consortium name="US DOE Joint Genome Institute (JGI-PGF)"/>
            <person name="Ivanova N."/>
            <person name="Daum C."/>
            <person name="Lang E."/>
            <person name="Abt B."/>
            <person name="Kopitz M."/>
            <person name="Saunders E."/>
            <person name="Lapidus A."/>
            <person name="Lucas S."/>
            <person name="Glavina Del Rio T."/>
            <person name="Nolan M."/>
            <person name="Tice H."/>
            <person name="Copeland A."/>
            <person name="Cheng J.F."/>
            <person name="Chen F."/>
            <person name="Bruce D."/>
            <person name="Goodwin L."/>
            <person name="Pitluck S."/>
            <person name="Mavromatis K."/>
            <person name="Pati A."/>
            <person name="Mikhailova N."/>
            <person name="Chen A."/>
            <person name="Palaniappan K."/>
            <person name="Land M."/>
            <person name="Hauser L."/>
            <person name="Chang Y.J."/>
            <person name="Jeffries C.D."/>
            <person name="Detter J.C."/>
            <person name="Brettin T."/>
            <person name="Rohde M."/>
            <person name="Goker M."/>
            <person name="Bristow J."/>
            <person name="Markowitz V."/>
            <person name="Eisen J.A."/>
            <person name="Hugenholtz P."/>
            <person name="Kyrpides N.C."/>
            <person name="Klenk H.P."/>
        </authorList>
    </citation>
    <scope>NUCLEOTIDE SEQUENCE [LARGE SCALE GENOMIC DNA]</scope>
    <source>
        <strain evidence="4">DSM 14365 / CIP 107738 / JCM 11303 / AJ 13395 / SMP-2</strain>
    </source>
</reference>
<keyword evidence="4" id="KW-1185">Reference proteome</keyword>
<accession>D0LJQ8</accession>
<feature type="chain" id="PRO_5003010169" evidence="2">
    <location>
        <begin position="24"/>
        <end position="598"/>
    </location>
</feature>
<gene>
    <name evidence="3" type="ordered locus">Hoch_5940</name>
</gene>
<keyword evidence="2" id="KW-0732">Signal</keyword>
<organism evidence="3 4">
    <name type="scientific">Haliangium ochraceum (strain DSM 14365 / JCM 11303 / SMP-2)</name>
    <dbReference type="NCBI Taxonomy" id="502025"/>
    <lineage>
        <taxon>Bacteria</taxon>
        <taxon>Pseudomonadati</taxon>
        <taxon>Myxococcota</taxon>
        <taxon>Polyangia</taxon>
        <taxon>Haliangiales</taxon>
        <taxon>Kofleriaceae</taxon>
        <taxon>Haliangium</taxon>
    </lineage>
</organism>
<sequence>MSRVSLYMSVLLCAALLVLSGCGKSKGASEPASEAAPPATDALWAWAPPDTSVGFVMADGAGARVLAAVRALEAAAEQRPTLSMYRAGVYMAANSELGFDVLDPAAYAERGISLERGAAVFFRPDGWIAAVLPVGDRAAFAAAWGGVREGDDDVFEDLDLRCRELGDRYACSTEAEVLARMGSSRDMVGRMAEYARGEFEAWVSDEVWRDTALSELFADSVTGHLAVQLEPGGFTARGHFSGRWKQPSFRAFAKSSQVLAEQVAAQRPPSFFRVSVPVFRELVPESEAEQVMANLPKLDGFDLQHDFLDNLTGEIVSYAPEGRGAFEVVVGAHEGGRLQPLVEKLCEGFEIGLDAPGMRTWFEGGRCVMEIAIGESGEVGATAANMIAFDRVRAELGTEPRGVVLRLSTLGGGDRAPRPRVEQAPLARELAEQPWNLALWGEGSVLGVWDAEHLSSRDLDALDEFTPEMRDGLWLLAHLSSLGGAAAFRDDGIHALLHVGTQFANPVSVLERFQTLAGQVVDGDAAALAALADLARKHPGTPLGRAHALGARGLVSLLVPTGLLAAVAIPAFMRYQERSREALEQLEQHSNGGFDEYE</sequence>
<dbReference type="KEGG" id="hoh:Hoch_5940"/>
<dbReference type="EMBL" id="CP001804">
    <property type="protein sequence ID" value="ACY18415.1"/>
    <property type="molecule type" value="Genomic_DNA"/>
</dbReference>
<protein>
    <submittedName>
        <fullName evidence="3">Uncharacterized protein</fullName>
    </submittedName>
</protein>
<evidence type="ECO:0000313" key="4">
    <source>
        <dbReference type="Proteomes" id="UP000001880"/>
    </source>
</evidence>
<feature type="signal peptide" evidence="2">
    <location>
        <begin position="1"/>
        <end position="23"/>
    </location>
</feature>
<dbReference type="Proteomes" id="UP000001880">
    <property type="component" value="Chromosome"/>
</dbReference>
<evidence type="ECO:0000256" key="2">
    <source>
        <dbReference type="SAM" id="SignalP"/>
    </source>
</evidence>